<reference evidence="1 2" key="1">
    <citation type="submission" date="2019-03" db="EMBL/GenBank/DDBJ databases">
        <title>Sequencing the genomes of 1000 actinobacteria strains.</title>
        <authorList>
            <person name="Klenk H.-P."/>
        </authorList>
    </citation>
    <scope>NUCLEOTIDE SEQUENCE [LARGE SCALE GENOMIC DNA]</scope>
    <source>
        <strain evidence="1 2">DSM 44969</strain>
    </source>
</reference>
<gene>
    <name evidence="1" type="ORF">EV378_3737</name>
</gene>
<evidence type="ECO:0000313" key="1">
    <source>
        <dbReference type="EMBL" id="TCK27856.1"/>
    </source>
</evidence>
<protein>
    <submittedName>
        <fullName evidence="1">Uncharacterized protein</fullName>
    </submittedName>
</protein>
<keyword evidence="2" id="KW-1185">Reference proteome</keyword>
<name>A0A4V2PJA9_PSEEN</name>
<dbReference type="Proteomes" id="UP000295560">
    <property type="component" value="Unassembled WGS sequence"/>
</dbReference>
<dbReference type="AlphaFoldDB" id="A0A4V2PJA9"/>
<accession>A0A4V2PJA9</accession>
<comment type="caution">
    <text evidence="1">The sequence shown here is derived from an EMBL/GenBank/DDBJ whole genome shotgun (WGS) entry which is preliminary data.</text>
</comment>
<sequence>MEAELRRVGGEELLSDARVEAEWYAALYFHWDGSGPEPLVRIRSRADILSLRLERARGLTGDLG</sequence>
<organism evidence="1 2">
    <name type="scientific">Pseudonocardia endophytica</name>
    <dbReference type="NCBI Taxonomy" id="401976"/>
    <lineage>
        <taxon>Bacteria</taxon>
        <taxon>Bacillati</taxon>
        <taxon>Actinomycetota</taxon>
        <taxon>Actinomycetes</taxon>
        <taxon>Pseudonocardiales</taxon>
        <taxon>Pseudonocardiaceae</taxon>
        <taxon>Pseudonocardia</taxon>
    </lineage>
</organism>
<proteinExistence type="predicted"/>
<evidence type="ECO:0000313" key="2">
    <source>
        <dbReference type="Proteomes" id="UP000295560"/>
    </source>
</evidence>
<dbReference type="EMBL" id="SMFZ01000001">
    <property type="protein sequence ID" value="TCK27856.1"/>
    <property type="molecule type" value="Genomic_DNA"/>
</dbReference>